<sequence>MSTTLIPRALKPPSTWHRDTAPETRTKTNRLKEESSPDGQYSPSTAISSRVTLELA</sequence>
<dbReference type="AlphaFoldDB" id="A0AAD9UHR6"/>
<evidence type="ECO:0000313" key="3">
    <source>
        <dbReference type="Proteomes" id="UP001209878"/>
    </source>
</evidence>
<comment type="caution">
    <text evidence="2">The sequence shown here is derived from an EMBL/GenBank/DDBJ whole genome shotgun (WGS) entry which is preliminary data.</text>
</comment>
<keyword evidence="3" id="KW-1185">Reference proteome</keyword>
<feature type="compositionally biased region" description="Polar residues" evidence="1">
    <location>
        <begin position="37"/>
        <end position="56"/>
    </location>
</feature>
<protein>
    <submittedName>
        <fullName evidence="2">Uncharacterized protein</fullName>
    </submittedName>
</protein>
<feature type="compositionally biased region" description="Basic and acidic residues" evidence="1">
    <location>
        <begin position="16"/>
        <end position="35"/>
    </location>
</feature>
<evidence type="ECO:0000256" key="1">
    <source>
        <dbReference type="SAM" id="MobiDB-lite"/>
    </source>
</evidence>
<feature type="region of interest" description="Disordered" evidence="1">
    <location>
        <begin position="1"/>
        <end position="56"/>
    </location>
</feature>
<dbReference type="Proteomes" id="UP001209878">
    <property type="component" value="Unassembled WGS sequence"/>
</dbReference>
<organism evidence="2 3">
    <name type="scientific">Ridgeia piscesae</name>
    <name type="common">Tubeworm</name>
    <dbReference type="NCBI Taxonomy" id="27915"/>
    <lineage>
        <taxon>Eukaryota</taxon>
        <taxon>Metazoa</taxon>
        <taxon>Spiralia</taxon>
        <taxon>Lophotrochozoa</taxon>
        <taxon>Annelida</taxon>
        <taxon>Polychaeta</taxon>
        <taxon>Sedentaria</taxon>
        <taxon>Canalipalpata</taxon>
        <taxon>Sabellida</taxon>
        <taxon>Siboglinidae</taxon>
        <taxon>Ridgeia</taxon>
    </lineage>
</organism>
<accession>A0AAD9UHR6</accession>
<evidence type="ECO:0000313" key="2">
    <source>
        <dbReference type="EMBL" id="KAK2189672.1"/>
    </source>
</evidence>
<dbReference type="EMBL" id="JAODUO010000100">
    <property type="protein sequence ID" value="KAK2189672.1"/>
    <property type="molecule type" value="Genomic_DNA"/>
</dbReference>
<name>A0AAD9UHR6_RIDPI</name>
<gene>
    <name evidence="2" type="ORF">NP493_100g07013</name>
</gene>
<proteinExistence type="predicted"/>
<reference evidence="2" key="1">
    <citation type="journal article" date="2023" name="Mol. Biol. Evol.">
        <title>Third-Generation Sequencing Reveals the Adaptive Role of the Epigenome in Three Deep-Sea Polychaetes.</title>
        <authorList>
            <person name="Perez M."/>
            <person name="Aroh O."/>
            <person name="Sun Y."/>
            <person name="Lan Y."/>
            <person name="Juniper S.K."/>
            <person name="Young C.R."/>
            <person name="Angers B."/>
            <person name="Qian P.Y."/>
        </authorList>
    </citation>
    <scope>NUCLEOTIDE SEQUENCE</scope>
    <source>
        <strain evidence="2">R07B-5</strain>
    </source>
</reference>